<feature type="compositionally biased region" description="Basic and acidic residues" evidence="2">
    <location>
        <begin position="855"/>
        <end position="866"/>
    </location>
</feature>
<feature type="compositionally biased region" description="Basic residues" evidence="2">
    <location>
        <begin position="22"/>
        <end position="36"/>
    </location>
</feature>
<feature type="region of interest" description="Disordered" evidence="2">
    <location>
        <begin position="1"/>
        <end position="185"/>
    </location>
</feature>
<protein>
    <submittedName>
        <fullName evidence="3">Uncharacterized protein</fullName>
    </submittedName>
</protein>
<feature type="region of interest" description="Disordered" evidence="2">
    <location>
        <begin position="1386"/>
        <end position="1525"/>
    </location>
</feature>
<feature type="compositionally biased region" description="Low complexity" evidence="2">
    <location>
        <begin position="1189"/>
        <end position="1201"/>
    </location>
</feature>
<feature type="compositionally biased region" description="Low complexity" evidence="2">
    <location>
        <begin position="274"/>
        <end position="283"/>
    </location>
</feature>
<feature type="compositionally biased region" description="Basic residues" evidence="2">
    <location>
        <begin position="1798"/>
        <end position="1811"/>
    </location>
</feature>
<feature type="region of interest" description="Disordered" evidence="2">
    <location>
        <begin position="2492"/>
        <end position="2890"/>
    </location>
</feature>
<feature type="compositionally biased region" description="Low complexity" evidence="2">
    <location>
        <begin position="2803"/>
        <end position="2817"/>
    </location>
</feature>
<feature type="compositionally biased region" description="Polar residues" evidence="2">
    <location>
        <begin position="907"/>
        <end position="920"/>
    </location>
</feature>
<feature type="compositionally biased region" description="Basic and acidic residues" evidence="2">
    <location>
        <begin position="1305"/>
        <end position="1314"/>
    </location>
</feature>
<feature type="compositionally biased region" description="Basic and acidic residues" evidence="2">
    <location>
        <begin position="175"/>
        <end position="185"/>
    </location>
</feature>
<feature type="compositionally biased region" description="Polar residues" evidence="2">
    <location>
        <begin position="297"/>
        <end position="307"/>
    </location>
</feature>
<evidence type="ECO:0000313" key="4">
    <source>
        <dbReference type="Proteomes" id="UP000777438"/>
    </source>
</evidence>
<feature type="compositionally biased region" description="Basic and acidic residues" evidence="2">
    <location>
        <begin position="1726"/>
        <end position="1743"/>
    </location>
</feature>
<feature type="compositionally biased region" description="Basic and acidic residues" evidence="2">
    <location>
        <begin position="2554"/>
        <end position="2608"/>
    </location>
</feature>
<feature type="compositionally biased region" description="Low complexity" evidence="2">
    <location>
        <begin position="456"/>
        <end position="472"/>
    </location>
</feature>
<feature type="compositionally biased region" description="Basic and acidic residues" evidence="2">
    <location>
        <begin position="438"/>
        <end position="455"/>
    </location>
</feature>
<evidence type="ECO:0000256" key="2">
    <source>
        <dbReference type="SAM" id="MobiDB-lite"/>
    </source>
</evidence>
<feature type="compositionally biased region" description="Low complexity" evidence="2">
    <location>
        <begin position="561"/>
        <end position="572"/>
    </location>
</feature>
<feature type="region of interest" description="Disordered" evidence="2">
    <location>
        <begin position="2428"/>
        <end position="2475"/>
    </location>
</feature>
<feature type="compositionally biased region" description="Basic and acidic residues" evidence="2">
    <location>
        <begin position="324"/>
        <end position="341"/>
    </location>
</feature>
<feature type="compositionally biased region" description="Basic and acidic residues" evidence="2">
    <location>
        <begin position="2694"/>
        <end position="2707"/>
    </location>
</feature>
<evidence type="ECO:0000256" key="1">
    <source>
        <dbReference type="SAM" id="Coils"/>
    </source>
</evidence>
<dbReference type="EMBL" id="JAGPYM010000002">
    <property type="protein sequence ID" value="KAH6898783.1"/>
    <property type="molecule type" value="Genomic_DNA"/>
</dbReference>
<feature type="compositionally biased region" description="Basic and acidic residues" evidence="2">
    <location>
        <begin position="2862"/>
        <end position="2871"/>
    </location>
</feature>
<feature type="compositionally biased region" description="Basic residues" evidence="2">
    <location>
        <begin position="1110"/>
        <end position="1120"/>
    </location>
</feature>
<feature type="compositionally biased region" description="Low complexity" evidence="2">
    <location>
        <begin position="1045"/>
        <end position="1063"/>
    </location>
</feature>
<sequence>MTPPLTQPLRPPRIPSPFLQRSPRRIRKRRRRRVRSRNPQSPSLELSLLPKRPVPALPPRRPRNAAKILSRSPRRRKPPLRSLPLRLTSRHWATKRRRRHPTNLESRQYPARSLKLFLKTSGDPKINPPPEPEPELEKEDAARKSDEAGSLETSEMDKGVKEEEPVVAPEAPVESEAKPETEKQEIVDEYAGLSKKQIKKLKKAKALAALESSVELEKPKESEALAEGPRESAVEPTVEPESKPEPQTDRMVDQTTEPDVDSGSKLENEATSAVEPEIVPLVEPETEAESKSETETQPSIDTETQMSVAEPSVAESATYPNLESDTKPEHEPELLERKISDAPEPDLEAAETPNDEVLLTKPTADDTESKPKPKAQRKLSEPPLEVVEAPAITELSSAIEENPSTESELAPVGKPVEEEAPPTLEKDKKKQKEKKKGKNQDVEPPADTKDLKEAEAVPVEETPIETVVPAEPVAEHAPEAVESSRETAESLPAATEDDPISTEPVDEILQGAVDPAAEAVDPAPLPESERGSTIEAEAQGVPAELTEQTESTPIDVSTVDAIPEAAPTPEIIPKSETDPESKEDDETIAVLSGKEKKKKKTAKGKTADPEPSEEPDQSKEVDLAPTTMPTDNAQPGPAAEVVEPPQGTTLAPDVTAEAAVSEHPSETETHVESEPAAFFPKPDASGALEPTSSVVNPELESKPVEEAATEQRRELQSELTLAAEPNRDLVDPLALETVFATDLSAETPLETAQPEPEQQADNDEDAALSKKDKKKKKKKKKGKEPAVDTRDESEAQKEEDEGTVNTEPVEPAAPVDTDKAIEVDTVPEPKAVDKTGLADQEPAAVEASVPTQPIKEIESSEQHHSAVEAQEPGQPVEAAEPGKQDKPSTQTLELAPIIEQPEPIEPASTQSPQQAETPKSSVEIVPKPGHHVQLQPDEAQGTEPAASPNKSKKKKKKGKTANSDSFGEAEPLKEPEVATETTTDATSEPILKPAPDNTPETALEHGDQPEPEEPMRDTETSPVLDRRIDVMQDKTTEYSEDGEEPTVLPSETLTEPEPVPVESVPEHASAETAAEPEAQRATEPVPEPLPELLPEPQGANDLDASLPKKDLKKKKKKKSKGATIDLEEPVELVKDDVSKDGTPESFDAVESAIFEPVAEPEPTQEPTQVPTRGPELAPEMEKAAEVEPEAAPEAQPEQIPARDTPPAAETTAQSELDKAGQAATDPELTPETQLELTLTFDGHSEEKVVLDREVEPEKQEEDTLAPILSKNDKKKKNKKKKGKNIESPAEPSTDPEPVNEPADLSEIRKEHELPLESTELPQELVPEQADAARELDVLAEPTERVEPAMESGVDLEPVESGESVTVPLMVAEPSETRDLDISAEPAEVVESAEEPEVVGLPSETAELGVVPEPTERGQSSLGPVSTVKPNVGADTTNEVEAEPALAPIELLQDTTNPTEPFEPDKESAPAPETINTELVPEPEKAEEDDLSSAPTSKKAKKKKKKQKTKLIATAEESTDQTAQTDIPPAFLPINAEEAVTQLAPEGGGSGLLDAPPRLDQRQEIAKNLDESQDTALNPQDDAVITDAPAVDLDASSTAPISETLLDDSIKQPETIFDGAVPEDSAGKRSKKDQKKKNKKGVADTLPENEPSSLLAEDLTLPSSNTTDIPTTEPAPLIERASVENTQAISETPVEVKEELSHPSQEPEQPGGPILTVVDSSDAVARPSKEENLDTRELESRREQSQTVGRPEEEPMETISARQGDTTKAVGQGQLAVPNVLIRDETHGEDLQDDSPKAKASKKDKKKKKKAKLAQDTLEIAPESVPETSLSAVVKTGDTGSPAPDEAGPEKPADEEPIEAVPAEVKSTSIGPIEALTREAPQLDDFVEGTSAEHASLDTMQQHPATEAPVEDFSLKDSPLKPSTENAPVDIVATEGTPANDAPIEDSATLPGLDEATQEPESETSSKKSKKDKKKKAKKLARAMALSESSPAEETVAKEQTPQVETVVEEPAQLQNIGLTGELRDEPISGFLTELLQNEPAQDVSVLVDSFQTPRSIVEEPDQLREVSFTEALREEPTPVIATETPWDEATQKMSVETQPLQTIASSQEPTVVDKQDEEWTLPAKKKKSKKDQKHRLGDDSAMVVPDVEMKSPFPEVSSLLPEAPQQPIGGPPGPISAPSPEQFTSGGVRVLPLSQEVPRSPQKDDEEWALPLKRKSKKGKKTTDAAVSGVEEPLTLSPAETFSLKPTDTVEAETRSITEDAKPIEQPLAPIEQRVPDIPQYVASLDNAKSTALQNVPGSSREPAATNSGSMDVDIPTRDVQERAFPAPVQHDLTWPKEKSRGISLDKEPIATSFQEDRDQKPAAVHEPEVTGPELKSAPTSKLKRKKKQTKPTLDQARQPTSDVTPGPEAQGVKDVVVTVEPGLLSVENTKEISISDPKTPPRSRKSVIDPVAVTPEADRLKSPPKFKEETATASEVAAAVAAGAGGIAALAGRLGSKKKSKEKKELEDVTQADRDVKFEDEFWGGSGSRENNRKEKDATTGSEPKLSRKKVGSIKEDGFRSASPRPKESLRESKETKDSKDKTRDKSDKLETSRDTKEPTKTHDKTEPLSYSNRLKDMEESPVLGRGNMDLPRSAPQGLLRRESDGEVPMGSLLKEDSKAPTTFMELGSDLDFRRSPSRGLPPVQEIPEAESEPIKLLRKREDINRDSGFAEDSANPQQRGLPFKDEEQQRDSGVHTGDWDDGATPARQTAARERAALQTPEPGSERRLRRSPRGTPVLREPPRAAATPEPEKKKKQYGTLAAAAAAGVAVAAAAAQLRSATSTPSRSVSDNAPASRQSSPLPEAVSGRRSMSNTSLSRRRTPEALKLRPESPGIHRASGTPTPPLRRVNKRMSGDLRALRQQNNTTPVANEGRVRTKDMTDVYDGYGEGRIGSPRSPTRPHSMRRRQSMQVLELENKVEQLLAENRALNDARANAESSLTQRAATTLAERDAEIDSLRDSLKFLQNEVARLSEVNDGLASANAELANKDKARYIDLETRHATTARELDAARGAQDRFNQSLQEKDAEIVKLREQLEAAKEKIRDMQRQILESKAGDDHFLNLRDEDHFDHRCQQLCSHVQQWVLRFSKFSDMRACRLTSEINDEKTIDRLDNAVLDGSDVDTYLRDRVKRRDIFMSMTMNMVWEFVFTRYLFGMDREQRQKLKSLEKLLTEVGPPEAVRQWRAVTLTLLSKRDSFKRQRDLDTEAVVQAIFQTLCKILPPPSNLEDQIQSQLRRVMREAVGLSIEMRTQKAEYMMLPPLQPEYDADGELAATVQFNASMMNERSGSVSTTNEELEAQGAVVRVVLFPLVVKKGDDDGHGDEEIVVCPAQVLIARSKNHPFGAGSSVGARSHISVVTENMGQPEAEYMEGGI</sequence>
<dbReference type="PANTHER" id="PTHR40641">
    <property type="entry name" value="INVOLUCRIN REPEAT PROTEIN (AFU_ORTHOLOGUE AFUA_2G08060)"/>
    <property type="match status" value="1"/>
</dbReference>
<organism evidence="3 4">
    <name type="scientific">Thelonectria olida</name>
    <dbReference type="NCBI Taxonomy" id="1576542"/>
    <lineage>
        <taxon>Eukaryota</taxon>
        <taxon>Fungi</taxon>
        <taxon>Dikarya</taxon>
        <taxon>Ascomycota</taxon>
        <taxon>Pezizomycotina</taxon>
        <taxon>Sordariomycetes</taxon>
        <taxon>Hypocreomycetidae</taxon>
        <taxon>Hypocreales</taxon>
        <taxon>Nectriaceae</taxon>
        <taxon>Thelonectria</taxon>
    </lineage>
</organism>
<feature type="compositionally biased region" description="Polar residues" evidence="2">
    <location>
        <begin position="2289"/>
        <end position="2298"/>
    </location>
</feature>
<keyword evidence="4" id="KW-1185">Reference proteome</keyword>
<feature type="compositionally biased region" description="Low complexity" evidence="2">
    <location>
        <begin position="37"/>
        <end position="51"/>
    </location>
</feature>
<feature type="compositionally biased region" description="Polar residues" evidence="2">
    <location>
        <begin position="2820"/>
        <end position="2842"/>
    </location>
</feature>
<feature type="compositionally biased region" description="Basic residues" evidence="2">
    <location>
        <begin position="950"/>
        <end position="959"/>
    </location>
</feature>
<accession>A0A9P8WH76</accession>
<feature type="compositionally biased region" description="Polar residues" evidence="2">
    <location>
        <begin position="1660"/>
        <end position="1669"/>
    </location>
</feature>
<feature type="compositionally biased region" description="Basic residues" evidence="2">
    <location>
        <begin position="1966"/>
        <end position="1980"/>
    </location>
</feature>
<feature type="compositionally biased region" description="Basic and acidic residues" evidence="2">
    <location>
        <begin position="473"/>
        <end position="488"/>
    </location>
</feature>
<feature type="compositionally biased region" description="Basic and acidic residues" evidence="2">
    <location>
        <begin position="1781"/>
        <end position="1796"/>
    </location>
</feature>
<feature type="region of interest" description="Disordered" evidence="2">
    <location>
        <begin position="2924"/>
        <end position="2947"/>
    </location>
</feature>
<feature type="compositionally biased region" description="Basic and acidic residues" evidence="2">
    <location>
        <begin position="1131"/>
        <end position="1142"/>
    </location>
</feature>
<gene>
    <name evidence="3" type="ORF">B0T10DRAFT_119459</name>
</gene>
<feature type="compositionally biased region" description="Basic and acidic residues" evidence="2">
    <location>
        <begin position="1242"/>
        <end position="1257"/>
    </location>
</feature>
<feature type="compositionally biased region" description="Low complexity" evidence="2">
    <location>
        <begin position="512"/>
        <end position="522"/>
    </location>
</feature>
<feature type="compositionally biased region" description="Pro residues" evidence="2">
    <location>
        <begin position="1"/>
        <end position="15"/>
    </location>
</feature>
<feature type="compositionally biased region" description="Basic and acidic residues" evidence="2">
    <location>
        <begin position="663"/>
        <end position="673"/>
    </location>
</feature>
<feature type="compositionally biased region" description="Basic and acidic residues" evidence="2">
    <location>
        <begin position="1002"/>
        <end position="1037"/>
    </location>
</feature>
<name>A0A9P8WH76_9HYPO</name>
<dbReference type="OrthoDB" id="5365701at2759"/>
<feature type="region of interest" description="Disordered" evidence="2">
    <location>
        <begin position="2100"/>
        <end position="2275"/>
    </location>
</feature>
<dbReference type="InterPro" id="IPR053268">
    <property type="entry name" value="Woronin_anchor"/>
</dbReference>
<feature type="compositionally biased region" description="Basic and acidic residues" evidence="2">
    <location>
        <begin position="215"/>
        <end position="233"/>
    </location>
</feature>
<feature type="compositionally biased region" description="Basic and acidic residues" evidence="2">
    <location>
        <begin position="155"/>
        <end position="164"/>
    </location>
</feature>
<feature type="compositionally biased region" description="Low complexity" evidence="2">
    <location>
        <begin position="1155"/>
        <end position="1171"/>
    </location>
</feature>
<comment type="caution">
    <text evidence="3">The sequence shown here is derived from an EMBL/GenBank/DDBJ whole genome shotgun (WGS) entry which is preliminary data.</text>
</comment>
<feature type="compositionally biased region" description="Acidic residues" evidence="2">
    <location>
        <begin position="495"/>
        <end position="506"/>
    </location>
</feature>
<feature type="compositionally biased region" description="Polar residues" evidence="2">
    <location>
        <begin position="2100"/>
        <end position="2109"/>
    </location>
</feature>
<feature type="compositionally biased region" description="Basic and acidic residues" evidence="2">
    <location>
        <begin position="2724"/>
        <end position="2735"/>
    </location>
</feature>
<keyword evidence="1" id="KW-0175">Coiled coil</keyword>
<feature type="compositionally biased region" description="Polar residues" evidence="2">
    <location>
        <begin position="2392"/>
        <end position="2404"/>
    </location>
</feature>
<evidence type="ECO:0000313" key="3">
    <source>
        <dbReference type="EMBL" id="KAH6898783.1"/>
    </source>
</evidence>
<feature type="coiled-coil region" evidence="1">
    <location>
        <begin position="3056"/>
        <end position="3097"/>
    </location>
</feature>
<feature type="compositionally biased region" description="Polar residues" evidence="2">
    <location>
        <begin position="546"/>
        <end position="555"/>
    </location>
</feature>
<feature type="compositionally biased region" description="Basic residues" evidence="2">
    <location>
        <begin position="1627"/>
        <end position="1639"/>
    </location>
</feature>
<proteinExistence type="predicted"/>
<feature type="compositionally biased region" description="Basic and acidic residues" evidence="2">
    <location>
        <begin position="1330"/>
        <end position="1347"/>
    </location>
</feature>
<feature type="region of interest" description="Disordered" evidence="2">
    <location>
        <begin position="1587"/>
        <end position="2008"/>
    </location>
</feature>
<feature type="compositionally biased region" description="Basic and acidic residues" evidence="2">
    <location>
        <begin position="699"/>
        <end position="716"/>
    </location>
</feature>
<feature type="compositionally biased region" description="Basic and acidic residues" evidence="2">
    <location>
        <begin position="2457"/>
        <end position="2471"/>
    </location>
</feature>
<feature type="compositionally biased region" description="Low complexity" evidence="2">
    <location>
        <begin position="1998"/>
        <end position="2008"/>
    </location>
</feature>
<feature type="compositionally biased region" description="Basic residues" evidence="2">
    <location>
        <begin position="88"/>
        <end position="101"/>
    </location>
</feature>
<feature type="compositionally biased region" description="Basic and acidic residues" evidence="2">
    <location>
        <begin position="783"/>
        <end position="796"/>
    </location>
</feature>
<dbReference type="PANTHER" id="PTHR40641:SF2">
    <property type="entry name" value="INVOLUCRIN REPEAT PROTEIN"/>
    <property type="match status" value="1"/>
</dbReference>
<dbReference type="Proteomes" id="UP000777438">
    <property type="component" value="Unassembled WGS sequence"/>
</dbReference>
<feature type="compositionally biased region" description="Basic and acidic residues" evidence="2">
    <location>
        <begin position="2503"/>
        <end position="2521"/>
    </location>
</feature>
<feature type="compositionally biased region" description="Basic residues" evidence="2">
    <location>
        <begin position="1497"/>
        <end position="1508"/>
    </location>
</feature>
<feature type="compositionally biased region" description="Basic residues" evidence="2">
    <location>
        <begin position="2123"/>
        <end position="2133"/>
    </location>
</feature>
<feature type="compositionally biased region" description="Low complexity" evidence="2">
    <location>
        <begin position="1226"/>
        <end position="1239"/>
    </location>
</feature>
<feature type="compositionally biased region" description="Basic and acidic residues" evidence="2">
    <location>
        <begin position="2252"/>
        <end position="2263"/>
    </location>
</feature>
<feature type="compositionally biased region" description="Basic residues" evidence="2">
    <location>
        <begin position="1272"/>
        <end position="1282"/>
    </location>
</feature>
<feature type="compositionally biased region" description="Basic and acidic residues" evidence="2">
    <location>
        <begin position="2334"/>
        <end position="2369"/>
    </location>
</feature>
<feature type="region of interest" description="Disordered" evidence="2">
    <location>
        <begin position="2289"/>
        <end position="2414"/>
    </location>
</feature>
<feature type="compositionally biased region" description="Basic and acidic residues" evidence="2">
    <location>
        <begin position="240"/>
        <end position="252"/>
    </location>
</feature>
<feature type="compositionally biased region" description="Basic residues" evidence="2">
    <location>
        <begin position="771"/>
        <end position="782"/>
    </location>
</feature>
<reference evidence="3 4" key="1">
    <citation type="journal article" date="2021" name="Nat. Commun.">
        <title>Genetic determinants of endophytism in the Arabidopsis root mycobiome.</title>
        <authorList>
            <person name="Mesny F."/>
            <person name="Miyauchi S."/>
            <person name="Thiergart T."/>
            <person name="Pickel B."/>
            <person name="Atanasova L."/>
            <person name="Karlsson M."/>
            <person name="Huettel B."/>
            <person name="Barry K.W."/>
            <person name="Haridas S."/>
            <person name="Chen C."/>
            <person name="Bauer D."/>
            <person name="Andreopoulos W."/>
            <person name="Pangilinan J."/>
            <person name="LaButti K."/>
            <person name="Riley R."/>
            <person name="Lipzen A."/>
            <person name="Clum A."/>
            <person name="Drula E."/>
            <person name="Henrissat B."/>
            <person name="Kohler A."/>
            <person name="Grigoriev I.V."/>
            <person name="Martin F.M."/>
            <person name="Hacquard S."/>
        </authorList>
    </citation>
    <scope>NUCLEOTIDE SEQUENCE [LARGE SCALE GENOMIC DNA]</scope>
    <source>
        <strain evidence="3 4">MPI-CAGE-CH-0241</strain>
    </source>
</reference>
<feature type="region of interest" description="Disordered" evidence="2">
    <location>
        <begin position="204"/>
        <end position="1363"/>
    </location>
</feature>